<dbReference type="GO" id="GO:0031492">
    <property type="term" value="F:nucleosomal DNA binding"/>
    <property type="evidence" value="ECO:0007669"/>
    <property type="project" value="TreeGrafter"/>
</dbReference>
<feature type="compositionally biased region" description="Basic residues" evidence="4">
    <location>
        <begin position="297"/>
        <end position="306"/>
    </location>
</feature>
<dbReference type="GO" id="GO:0005730">
    <property type="term" value="C:nucleolus"/>
    <property type="evidence" value="ECO:0007669"/>
    <property type="project" value="TreeGrafter"/>
</dbReference>
<gene>
    <name evidence="6" type="ORF">NE237_020473</name>
</gene>
<evidence type="ECO:0000256" key="3">
    <source>
        <dbReference type="ARBA" id="ARBA00023242"/>
    </source>
</evidence>
<dbReference type="Proteomes" id="UP001141806">
    <property type="component" value="Unassembled WGS sequence"/>
</dbReference>
<dbReference type="PROSITE" id="PS51504">
    <property type="entry name" value="H15"/>
    <property type="match status" value="1"/>
</dbReference>
<feature type="compositionally biased region" description="Low complexity" evidence="4">
    <location>
        <begin position="354"/>
        <end position="366"/>
    </location>
</feature>
<dbReference type="InterPro" id="IPR005818">
    <property type="entry name" value="Histone_H1/H5_H15"/>
</dbReference>
<dbReference type="EMBL" id="JAMYWD010000009">
    <property type="protein sequence ID" value="KAJ4960563.1"/>
    <property type="molecule type" value="Genomic_DNA"/>
</dbReference>
<keyword evidence="2" id="KW-0238">DNA-binding</keyword>
<evidence type="ECO:0000313" key="6">
    <source>
        <dbReference type="EMBL" id="KAJ4960563.1"/>
    </source>
</evidence>
<evidence type="ECO:0000256" key="1">
    <source>
        <dbReference type="ARBA" id="ARBA00004123"/>
    </source>
</evidence>
<dbReference type="GO" id="GO:0006334">
    <property type="term" value="P:nucleosome assembly"/>
    <property type="evidence" value="ECO:0007669"/>
    <property type="project" value="InterPro"/>
</dbReference>
<dbReference type="GO" id="GO:0003690">
    <property type="term" value="F:double-stranded DNA binding"/>
    <property type="evidence" value="ECO:0007669"/>
    <property type="project" value="TreeGrafter"/>
</dbReference>
<dbReference type="GO" id="GO:0030261">
    <property type="term" value="P:chromosome condensation"/>
    <property type="evidence" value="ECO:0007669"/>
    <property type="project" value="TreeGrafter"/>
</dbReference>
<feature type="region of interest" description="Disordered" evidence="4">
    <location>
        <begin position="140"/>
        <end position="244"/>
    </location>
</feature>
<feature type="region of interest" description="Disordered" evidence="4">
    <location>
        <begin position="263"/>
        <end position="317"/>
    </location>
</feature>
<feature type="domain" description="H15" evidence="5">
    <location>
        <begin position="77"/>
        <end position="147"/>
    </location>
</feature>
<comment type="caution">
    <text evidence="6">The sequence shown here is derived from an EMBL/GenBank/DDBJ whole genome shotgun (WGS) entry which is preliminary data.</text>
</comment>
<sequence>MDREEESDGRLRIACDNIVRRVKQRKMQSVTMDVLKRGVMRRLSMSSFHQKHSAERRKLIEDRLCAVVPQIVEHNPNHPPYSEMIERAIQRLEEEGGSTEASISSYIGSTYRDLPWAHSHLLPHHLRKLTEAGEIITAPNSRYSLPLPNPTCCPEQQSQPHDDDSGDDTFPAKPITTRLRIKPRKEPSQRPQLLKGGRRNRTKELGSEQKETPAEVQVETERKQPSLRPEPHPQLQRGKLPWNRGRGQQTHMVEAGRIEHFDGEGSVVHPTEPPVVGSGEKVVELEASLKETSQPKRGPRSRRGQKQSKEAIGTETKGLVGQVDCDILMTQAVEPRPVVIEEKEPSVNKDEEPLPLLHSSSSPGEPVNQPEEVRTGFIDAPNNDGTSMVSCNEITMAAVGETEASVSNDEEPLQMVVIQTSSEQVKQAEARTTANDANDSLMVLFSGPIVEDKEVSASVGEDGDPFETQQQLQDKELKHPGLGSFAIDVCNHGPIALSSGNPVVEEKEASVTECRQFSQQQQQHLSALVDELQKHPEVGTAASVANNDDLLGLSIGPLPVVEYGVKEKENPEEQPHQEQQLSLHCTDDEDDVVFLLRWNTRKSVKKEIKGKPKKQSGLPRRRSLRLAEQYQHGNEPQTEPLTGALLALPSVKIEVEEASVMEMEVKEKEKQPWQRQQKPHSKDNHLKKEKKDLEGKAKEKKDLGTKPEEKKDLETEVELSEQWQKDQGQKKQSKRQREEQNELGTEMETSQKKPRDKHVGEEPKEMGMEMELSQQQTKQLCGSGKEPQLQQKQQALEGQRKPGRPPKGPGLQPKPQASKPKGQGKRGRPPKQTQQAPTGEGKLGKSPNGPGLWQKQGGSIMKESNQLGKKTTPLSLSVDDGDVQSNKSQMAEIDQEPSVLQKKARD</sequence>
<accession>A0A9Q0H960</accession>
<proteinExistence type="predicted"/>
<feature type="compositionally biased region" description="Polar residues" evidence="4">
    <location>
        <begin position="862"/>
        <end position="875"/>
    </location>
</feature>
<feature type="compositionally biased region" description="Low complexity" evidence="4">
    <location>
        <begin position="784"/>
        <end position="797"/>
    </location>
</feature>
<feature type="region of interest" description="Disordered" evidence="4">
    <location>
        <begin position="662"/>
        <end position="906"/>
    </location>
</feature>
<dbReference type="GO" id="GO:0000786">
    <property type="term" value="C:nucleosome"/>
    <property type="evidence" value="ECO:0007669"/>
    <property type="project" value="InterPro"/>
</dbReference>
<name>A0A9Q0H960_9MAGN</name>
<keyword evidence="3" id="KW-0539">Nucleus</keyword>
<protein>
    <recommendedName>
        <fullName evidence="5">H15 domain-containing protein</fullName>
    </recommendedName>
</protein>
<feature type="region of interest" description="Disordered" evidence="4">
    <location>
        <begin position="336"/>
        <end position="389"/>
    </location>
</feature>
<feature type="compositionally biased region" description="Basic and acidic residues" evidence="4">
    <location>
        <begin position="339"/>
        <end position="352"/>
    </location>
</feature>
<feature type="compositionally biased region" description="Basic and acidic residues" evidence="4">
    <location>
        <begin position="663"/>
        <end position="672"/>
    </location>
</feature>
<dbReference type="PANTHER" id="PTHR11467">
    <property type="entry name" value="HISTONE H1"/>
    <property type="match status" value="1"/>
</dbReference>
<feature type="compositionally biased region" description="Basic and acidic residues" evidence="4">
    <location>
        <begin position="749"/>
        <end position="767"/>
    </location>
</feature>
<feature type="compositionally biased region" description="Basic and acidic residues" evidence="4">
    <location>
        <begin position="723"/>
        <end position="740"/>
    </location>
</feature>
<comment type="subcellular location">
    <subcellularLocation>
        <location evidence="1">Nucleus</location>
    </subcellularLocation>
</comment>
<dbReference type="SMART" id="SM00526">
    <property type="entry name" value="H15"/>
    <property type="match status" value="1"/>
</dbReference>
<dbReference type="AlphaFoldDB" id="A0A9Q0H960"/>
<dbReference type="Gene3D" id="1.10.10.10">
    <property type="entry name" value="Winged helix-like DNA-binding domain superfamily/Winged helix DNA-binding domain"/>
    <property type="match status" value="1"/>
</dbReference>
<evidence type="ECO:0000259" key="5">
    <source>
        <dbReference type="PROSITE" id="PS51504"/>
    </source>
</evidence>
<dbReference type="OrthoDB" id="1110759at2759"/>
<dbReference type="InterPro" id="IPR036390">
    <property type="entry name" value="WH_DNA-bd_sf"/>
</dbReference>
<reference evidence="6" key="1">
    <citation type="journal article" date="2023" name="Plant J.">
        <title>The genome of the king protea, Protea cynaroides.</title>
        <authorList>
            <person name="Chang J."/>
            <person name="Duong T.A."/>
            <person name="Schoeman C."/>
            <person name="Ma X."/>
            <person name="Roodt D."/>
            <person name="Barker N."/>
            <person name="Li Z."/>
            <person name="Van de Peer Y."/>
            <person name="Mizrachi E."/>
        </authorList>
    </citation>
    <scope>NUCLEOTIDE SEQUENCE</scope>
    <source>
        <tissue evidence="6">Young leaves</tissue>
    </source>
</reference>
<dbReference type="SUPFAM" id="SSF46785">
    <property type="entry name" value="Winged helix' DNA-binding domain"/>
    <property type="match status" value="1"/>
</dbReference>
<dbReference type="InterPro" id="IPR036388">
    <property type="entry name" value="WH-like_DNA-bd_sf"/>
</dbReference>
<dbReference type="PANTHER" id="PTHR11467:SF109">
    <property type="entry name" value="H15 DOMAIN-CONTAINING PROTEIN"/>
    <property type="match status" value="1"/>
</dbReference>
<dbReference type="GO" id="GO:0045910">
    <property type="term" value="P:negative regulation of DNA recombination"/>
    <property type="evidence" value="ECO:0007669"/>
    <property type="project" value="TreeGrafter"/>
</dbReference>
<evidence type="ECO:0000256" key="2">
    <source>
        <dbReference type="ARBA" id="ARBA00023125"/>
    </source>
</evidence>
<organism evidence="6 7">
    <name type="scientific">Protea cynaroides</name>
    <dbReference type="NCBI Taxonomy" id="273540"/>
    <lineage>
        <taxon>Eukaryota</taxon>
        <taxon>Viridiplantae</taxon>
        <taxon>Streptophyta</taxon>
        <taxon>Embryophyta</taxon>
        <taxon>Tracheophyta</taxon>
        <taxon>Spermatophyta</taxon>
        <taxon>Magnoliopsida</taxon>
        <taxon>Proteales</taxon>
        <taxon>Proteaceae</taxon>
        <taxon>Protea</taxon>
    </lineage>
</organism>
<keyword evidence="7" id="KW-1185">Reference proteome</keyword>
<evidence type="ECO:0000256" key="4">
    <source>
        <dbReference type="SAM" id="MobiDB-lite"/>
    </source>
</evidence>
<feature type="compositionally biased region" description="Basic and acidic residues" evidence="4">
    <location>
        <begin position="202"/>
        <end position="224"/>
    </location>
</feature>
<evidence type="ECO:0000313" key="7">
    <source>
        <dbReference type="Proteomes" id="UP001141806"/>
    </source>
</evidence>
<feature type="compositionally biased region" description="Basic and acidic residues" evidence="4">
    <location>
        <begin position="680"/>
        <end position="714"/>
    </location>
</feature>
<dbReference type="Pfam" id="PF00538">
    <property type="entry name" value="Linker_histone"/>
    <property type="match status" value="1"/>
</dbReference>